<accession>A0A9P0TSB4</accession>
<gene>
    <name evidence="2" type="ORF">PIBRA_LOCUS10382</name>
</gene>
<dbReference type="EMBL" id="CALOZG010000040">
    <property type="protein sequence ID" value="CAH4034171.1"/>
    <property type="molecule type" value="Genomic_DNA"/>
</dbReference>
<evidence type="ECO:0000313" key="3">
    <source>
        <dbReference type="Proteomes" id="UP001152562"/>
    </source>
</evidence>
<comment type="caution">
    <text evidence="2">The sequence shown here is derived from an EMBL/GenBank/DDBJ whole genome shotgun (WGS) entry which is preliminary data.</text>
</comment>
<dbReference type="Proteomes" id="UP001152562">
    <property type="component" value="Unassembled WGS sequence"/>
</dbReference>
<sequence>MTETWLVSSICTYELCGVLIAVKNTIKSVRMQAWETSCEDIWVLLDIEAPHSNSLDAVVVAGDFNLPYISWSRDENLDTVLPTNYEYPLGYALFARGGGRGGFCLRGGFEEGRGGGERRGGGGGGGGVGGGGVGRGGGGGGGGGVKKEVK</sequence>
<dbReference type="AlphaFoldDB" id="A0A9P0TSB4"/>
<proteinExistence type="predicted"/>
<evidence type="ECO:0000313" key="2">
    <source>
        <dbReference type="EMBL" id="CAH4034171.1"/>
    </source>
</evidence>
<feature type="compositionally biased region" description="Gly residues" evidence="1">
    <location>
        <begin position="121"/>
        <end position="144"/>
    </location>
</feature>
<evidence type="ECO:0000256" key="1">
    <source>
        <dbReference type="SAM" id="MobiDB-lite"/>
    </source>
</evidence>
<keyword evidence="3" id="KW-1185">Reference proteome</keyword>
<feature type="region of interest" description="Disordered" evidence="1">
    <location>
        <begin position="113"/>
        <end position="150"/>
    </location>
</feature>
<protein>
    <recommendedName>
        <fullName evidence="4">Endonuclease/exonuclease/phosphatase domain-containing protein</fullName>
    </recommendedName>
</protein>
<evidence type="ECO:0008006" key="4">
    <source>
        <dbReference type="Google" id="ProtNLM"/>
    </source>
</evidence>
<name>A0A9P0TSB4_PIEBR</name>
<reference evidence="2" key="1">
    <citation type="submission" date="2022-05" db="EMBL/GenBank/DDBJ databases">
        <authorList>
            <person name="Okamura Y."/>
        </authorList>
    </citation>
    <scope>NUCLEOTIDE SEQUENCE</scope>
</reference>
<organism evidence="2 3">
    <name type="scientific">Pieris brassicae</name>
    <name type="common">White butterfly</name>
    <name type="synonym">Large white butterfly</name>
    <dbReference type="NCBI Taxonomy" id="7116"/>
    <lineage>
        <taxon>Eukaryota</taxon>
        <taxon>Metazoa</taxon>
        <taxon>Ecdysozoa</taxon>
        <taxon>Arthropoda</taxon>
        <taxon>Hexapoda</taxon>
        <taxon>Insecta</taxon>
        <taxon>Pterygota</taxon>
        <taxon>Neoptera</taxon>
        <taxon>Endopterygota</taxon>
        <taxon>Lepidoptera</taxon>
        <taxon>Glossata</taxon>
        <taxon>Ditrysia</taxon>
        <taxon>Papilionoidea</taxon>
        <taxon>Pieridae</taxon>
        <taxon>Pierinae</taxon>
        <taxon>Pieris</taxon>
    </lineage>
</organism>